<keyword evidence="10 15" id="KW-0238">DNA-binding</keyword>
<comment type="cofactor">
    <cofactor evidence="15">
        <name>Mg(2+)</name>
        <dbReference type="ChEBI" id="CHEBI:18420"/>
    </cofactor>
    <text evidence="15">Binds 1 Mg(2+) ion per subunit.</text>
</comment>
<dbReference type="InterPro" id="IPR011335">
    <property type="entry name" value="Restrct_endonuc-II-like"/>
</dbReference>
<evidence type="ECO:0000259" key="19">
    <source>
        <dbReference type="PROSITE" id="PS51217"/>
    </source>
</evidence>
<feature type="active site" description="For nuclease activity" evidence="15">
    <location>
        <position position="1033"/>
    </location>
</feature>
<evidence type="ECO:0000256" key="17">
    <source>
        <dbReference type="SAM" id="MobiDB-lite"/>
    </source>
</evidence>
<feature type="domain" description="UvrD-like helicase C-terminal" evidence="19">
    <location>
        <begin position="362"/>
        <end position="618"/>
    </location>
</feature>
<evidence type="ECO:0000256" key="12">
    <source>
        <dbReference type="ARBA" id="ARBA00023235"/>
    </source>
</evidence>
<feature type="binding site" evidence="15">
    <location>
        <position position="1033"/>
    </location>
    <ligand>
        <name>Mg(2+)</name>
        <dbReference type="ChEBI" id="CHEBI:18420"/>
    </ligand>
</feature>
<dbReference type="HAMAP" id="MF_01485">
    <property type="entry name" value="RecB"/>
    <property type="match status" value="1"/>
</dbReference>
<keyword evidence="5 15" id="KW-0378">Hydrolase</keyword>
<feature type="domain" description="UvrD-like helicase ATP-binding" evidence="18">
    <location>
        <begin position="1"/>
        <end position="326"/>
    </location>
</feature>
<comment type="miscellaneous">
    <text evidence="15">In the RecBCD complex, RecB has a slow 3'-5' helicase, an exonuclease activity and loads RecA onto ssDNA, RecD has a fast 5'-3' helicase activity, while RecC stimulates the ATPase and processivity of the RecB helicase and contributes to recognition of the Chi site.</text>
</comment>
<name>A0ABZ2MGT1_9MICO</name>
<keyword evidence="11 15" id="KW-0234">DNA repair</keyword>
<dbReference type="PANTHER" id="PTHR11070:SF23">
    <property type="entry name" value="RECBCD ENZYME SUBUNIT RECB"/>
    <property type="match status" value="1"/>
</dbReference>
<comment type="domain">
    <text evidence="15">The N-terminal DNA-binding domain is a ssDNA-dependent ATPase and has ATP-dependent 3'-5' helicase function. This domain interacts with RecC.</text>
</comment>
<dbReference type="PROSITE" id="PS51198">
    <property type="entry name" value="UVRD_HELICASE_ATP_BIND"/>
    <property type="match status" value="1"/>
</dbReference>
<keyword evidence="8 15" id="KW-0067">ATP-binding</keyword>
<evidence type="ECO:0000313" key="20">
    <source>
        <dbReference type="EMBL" id="WXB76261.1"/>
    </source>
</evidence>
<feature type="binding site" evidence="15">
    <location>
        <position position="1020"/>
    </location>
    <ligand>
        <name>Mg(2+)</name>
        <dbReference type="ChEBI" id="CHEBI:18420"/>
    </ligand>
</feature>
<evidence type="ECO:0000256" key="6">
    <source>
        <dbReference type="ARBA" id="ARBA00022806"/>
    </source>
</evidence>
<evidence type="ECO:0000256" key="9">
    <source>
        <dbReference type="ARBA" id="ARBA00022842"/>
    </source>
</evidence>
<keyword evidence="1 15" id="KW-0540">Nuclease</keyword>
<dbReference type="EMBL" id="CP144913">
    <property type="protein sequence ID" value="WXB76261.1"/>
    <property type="molecule type" value="Genomic_DNA"/>
</dbReference>
<dbReference type="InterPro" id="IPR014017">
    <property type="entry name" value="DNA_helicase_UvrD-like_C"/>
</dbReference>
<protein>
    <recommendedName>
        <fullName evidence="15">RecBCD enzyme subunit RecB</fullName>
        <ecNumber evidence="15">3.1.11.5</ecNumber>
        <ecNumber evidence="15">5.6.2.4</ecNumber>
    </recommendedName>
    <alternativeName>
        <fullName evidence="15">DNA 3'-5' helicase subunit RecB</fullName>
    </alternativeName>
    <alternativeName>
        <fullName evidence="15">Exonuclease V subunit RecB</fullName>
        <shortName evidence="15">ExoV subunit RecB</shortName>
    </alternativeName>
    <alternativeName>
        <fullName evidence="15">Helicase/nuclease RecBCD subunit RecB</fullName>
    </alternativeName>
</protein>
<dbReference type="InterPro" id="IPR004586">
    <property type="entry name" value="RecB"/>
</dbReference>
<dbReference type="SUPFAM" id="SSF52540">
    <property type="entry name" value="P-loop containing nucleoside triphosphate hydrolases"/>
    <property type="match status" value="1"/>
</dbReference>
<evidence type="ECO:0000256" key="13">
    <source>
        <dbReference type="ARBA" id="ARBA00034617"/>
    </source>
</evidence>
<evidence type="ECO:0000256" key="2">
    <source>
        <dbReference type="ARBA" id="ARBA00022723"/>
    </source>
</evidence>
<evidence type="ECO:0000256" key="11">
    <source>
        <dbReference type="ARBA" id="ARBA00023204"/>
    </source>
</evidence>
<evidence type="ECO:0000256" key="7">
    <source>
        <dbReference type="ARBA" id="ARBA00022839"/>
    </source>
</evidence>
<comment type="subunit">
    <text evidence="15">Heterotrimer of RecB, RecC and RecD. All subunits contribute to DNA-binding. Interacts with RecA.</text>
</comment>
<feature type="binding site" evidence="15">
    <location>
        <position position="885"/>
    </location>
    <ligand>
        <name>Mg(2+)</name>
        <dbReference type="ChEBI" id="CHEBI:18420"/>
    </ligand>
</feature>
<feature type="region of interest" description="DNA-binding and helicase activity, interacts with RecC" evidence="15">
    <location>
        <begin position="1"/>
        <end position="754"/>
    </location>
</feature>
<accession>A0ABZ2MGT1</accession>
<evidence type="ECO:0000256" key="3">
    <source>
        <dbReference type="ARBA" id="ARBA00022741"/>
    </source>
</evidence>
<dbReference type="InterPro" id="IPR014016">
    <property type="entry name" value="UvrD-like_ATP-bd"/>
</dbReference>
<evidence type="ECO:0000256" key="8">
    <source>
        <dbReference type="ARBA" id="ARBA00022840"/>
    </source>
</evidence>
<evidence type="ECO:0000313" key="21">
    <source>
        <dbReference type="Proteomes" id="UP001382727"/>
    </source>
</evidence>
<feature type="region of interest" description="Nuclease activity, interacts with RecD and RecA" evidence="15">
    <location>
        <begin position="780"/>
        <end position="1155"/>
    </location>
</feature>
<comment type="catalytic activity">
    <reaction evidence="15">
        <text>Exonucleolytic cleavage (in the presence of ATP) in either 5'- to 3'- or 3'- to 5'-direction to yield 5'-phosphooligonucleotides.</text>
        <dbReference type="EC" id="3.1.11.5"/>
    </reaction>
</comment>
<dbReference type="Gene3D" id="1.10.486.10">
    <property type="entry name" value="PCRA, domain 4"/>
    <property type="match status" value="1"/>
</dbReference>
<evidence type="ECO:0000256" key="10">
    <source>
        <dbReference type="ARBA" id="ARBA00023125"/>
    </source>
</evidence>
<keyword evidence="6 15" id="KW-0347">Helicase</keyword>
<evidence type="ECO:0000256" key="14">
    <source>
        <dbReference type="ARBA" id="ARBA00048988"/>
    </source>
</evidence>
<comment type="catalytic activity">
    <reaction evidence="13 15">
        <text>Couples ATP hydrolysis with the unwinding of duplex DNA by translocating in the 3'-5' direction.</text>
        <dbReference type="EC" id="5.6.2.4"/>
    </reaction>
</comment>
<evidence type="ECO:0000256" key="4">
    <source>
        <dbReference type="ARBA" id="ARBA00022763"/>
    </source>
</evidence>
<dbReference type="CDD" id="cd22352">
    <property type="entry name" value="RecB_C-like"/>
    <property type="match status" value="1"/>
</dbReference>
<evidence type="ECO:0000256" key="5">
    <source>
        <dbReference type="ARBA" id="ARBA00022801"/>
    </source>
</evidence>
<comment type="similarity">
    <text evidence="15">Belongs to the helicase family. UvrD subfamily.</text>
</comment>
<gene>
    <name evidence="15" type="primary">recB</name>
    <name evidence="20" type="ORF">V1351_15160</name>
</gene>
<dbReference type="PROSITE" id="PS51217">
    <property type="entry name" value="UVRD_HELICASE_CTER"/>
    <property type="match status" value="1"/>
</dbReference>
<feature type="compositionally biased region" description="Basic and acidic residues" evidence="17">
    <location>
        <begin position="792"/>
        <end position="801"/>
    </location>
</feature>
<evidence type="ECO:0000259" key="18">
    <source>
        <dbReference type="PROSITE" id="PS51198"/>
    </source>
</evidence>
<dbReference type="InterPro" id="IPR027417">
    <property type="entry name" value="P-loop_NTPase"/>
</dbReference>
<dbReference type="Gene3D" id="3.90.320.10">
    <property type="match status" value="1"/>
</dbReference>
<keyword evidence="9 15" id="KW-0460">Magnesium</keyword>
<dbReference type="Proteomes" id="UP001382727">
    <property type="component" value="Chromosome"/>
</dbReference>
<dbReference type="InterPro" id="IPR011604">
    <property type="entry name" value="PDDEXK-like_dom_sf"/>
</dbReference>
<dbReference type="RefSeq" id="WP_338749066.1">
    <property type="nucleotide sequence ID" value="NZ_CP144913.1"/>
</dbReference>
<dbReference type="EC" id="3.1.11.5" evidence="15"/>
<comment type="catalytic activity">
    <reaction evidence="14 15">
        <text>ATP + H2O = ADP + phosphate + H(+)</text>
        <dbReference type="Rhea" id="RHEA:13065"/>
        <dbReference type="ChEBI" id="CHEBI:15377"/>
        <dbReference type="ChEBI" id="CHEBI:15378"/>
        <dbReference type="ChEBI" id="CHEBI:30616"/>
        <dbReference type="ChEBI" id="CHEBI:43474"/>
        <dbReference type="ChEBI" id="CHEBI:456216"/>
        <dbReference type="EC" id="5.6.2.4"/>
    </reaction>
</comment>
<dbReference type="SUPFAM" id="SSF52980">
    <property type="entry name" value="Restriction endonuclease-like"/>
    <property type="match status" value="1"/>
</dbReference>
<comment type="domain">
    <text evidence="15">The C-terminal domain has nuclease activity and interacts with RecD. It interacts with RecA, facilitating its loading onto ssDNA.</text>
</comment>
<evidence type="ECO:0000256" key="15">
    <source>
        <dbReference type="HAMAP-Rule" id="MF_01485"/>
    </source>
</evidence>
<evidence type="ECO:0000256" key="16">
    <source>
        <dbReference type="PROSITE-ProRule" id="PRU00560"/>
    </source>
</evidence>
<keyword evidence="7 15" id="KW-0269">Exonuclease</keyword>
<keyword evidence="3 15" id="KW-0547">Nucleotide-binding</keyword>
<keyword evidence="21" id="KW-1185">Reference proteome</keyword>
<comment type="function">
    <text evidence="15">A helicase/nuclease that prepares dsDNA breaks (DSB) for recombinational DNA repair. Binds to DSBs and unwinds DNA via a highly rapid and processive ATP-dependent bidirectional helicase activity. Unwinds dsDNA until it encounters a Chi (crossover hotspot instigator) sequence from the 3' direction. Cuts ssDNA a few nucleotides 3' to the Chi site. The properties and activities of the enzyme are changed at Chi. The Chi-altered holoenzyme produces a long 3'-ssDNA overhang and facilitates RecA-binding to the ssDNA for homologous DNA recombination and repair. Holoenzyme degrades any linearized DNA that is unable to undergo homologous recombination. In the holoenzyme this subunit contributes ATPase, 3'-5' helicase, exonuclease activity and loads RecA onto ssDNA.</text>
</comment>
<evidence type="ECO:0000256" key="1">
    <source>
        <dbReference type="ARBA" id="ARBA00022722"/>
    </source>
</evidence>
<dbReference type="Pfam" id="PF00580">
    <property type="entry name" value="UvrD-helicase"/>
    <property type="match status" value="1"/>
</dbReference>
<organism evidence="20 21">
    <name type="scientific">Janibacter alittae</name>
    <dbReference type="NCBI Taxonomy" id="3115209"/>
    <lineage>
        <taxon>Bacteria</taxon>
        <taxon>Bacillati</taxon>
        <taxon>Actinomycetota</taxon>
        <taxon>Actinomycetes</taxon>
        <taxon>Micrococcales</taxon>
        <taxon>Intrasporangiaceae</taxon>
        <taxon>Janibacter</taxon>
    </lineage>
</organism>
<feature type="binding site" evidence="16">
    <location>
        <begin position="22"/>
        <end position="29"/>
    </location>
    <ligand>
        <name>ATP</name>
        <dbReference type="ChEBI" id="CHEBI:30616"/>
    </ligand>
</feature>
<reference evidence="20 21" key="1">
    <citation type="submission" date="2024-02" db="EMBL/GenBank/DDBJ databases">
        <title>Janibacter sp. nov., isolated from gut of marine sandworm.</title>
        <authorList>
            <person name="Kim B."/>
            <person name="Jun M.O."/>
            <person name="Shin N.-R."/>
        </authorList>
    </citation>
    <scope>NUCLEOTIDE SEQUENCE [LARGE SCALE GENOMIC DNA]</scope>
    <source>
        <strain evidence="20 21">A1S7</strain>
    </source>
</reference>
<dbReference type="EC" id="5.6.2.4" evidence="15"/>
<sequence length="1155" mass="125119">MSTLTPFDVTADLPTGTVLLEASAGTGKTWTIGALVARYIADGTPLEEMLVITFGRAASREMRERVREHLRDVHRHLADPTLTSGDEVVGLLRDGSPEEVALRERRLRDALTHFDAATIATTHQFCQLVLRGLGVAGDSDPHSRLVEDLSDLRDEVVDDLYVRGFAGGGTPAFTRARAGEIARAVTENPHATLDPHSLDDGSADARMLAFAHLVRTEMARRKRRLGVLGYDDLLSHLATALEAEDSPARERMRQRWKVVLVDEFQDTDPVQWQVLDRAFTGHSTLVLIGDPKQAIYGFRGGDVDTYLTASATAATRHTLGVNHRSDGPLVRSLGVLLGGSRLGDPEIVVHPVSAAKGGSRLGTIDGTAPEGMLAPVRLRTITTERVLPPGDRSVAISVVRPLVAADCAAEITRLLARGTTFEGRPLRAGDVAVLAHTRNQLDHVRQALTAVGLRSVIVSSDSIYSSPAAAAWLTLLEAMELSHRPERVRAAALTPFVGASAAQLDERGEDLTEEVAHRMRTWAGLLGRRGVAAVLAAASADGLDARVLSRTDGERLLTDLRHVGETLHQRVVTESDGLASLTAWLRERIGAARKEERARRLDSDADAVHLATIHSSKGLQYPIVMLPFVADRWLPTPDVLHFHREDRTRCLDIGIHSDEGRADRLARAATEESGESLRLLYVAMTRAQSQVVTWWFPSAKNTGPSPLHRVLLGRREGQGEVPANHPVPGDETLMSQLQEWERRGALRVELVDQPTPMTVPATAPMTDLSVRSFTRSVDTQWRRTSYTALTRPLDEAPRPAEELVVSEPDVTDRQDDEGSTPLAGARGATFAPSAGGEGGDVPAPLADDQSIFDASASSPDEGDGRHLPSPMADLPVGAGFGSLVHAVLEEADVSAPDLLAELREHIEDQVIHWPVPDLDRDALAEALVEVVDTPLGPLAPGTSLRDIGRGDRLCEMDFELPLGGGDAASDAADQALLGDLAALMREYLPEGDPVLPFAEVLDDPLLGDQALRGYLTGSVDIVLRVGGRHLVVDYKTNWLGPVDAPLTTGHYAPDALREAMNHSSYPLQAILYGVVLHRFLRWRQPDYDPGEHFGGVLYLYLRGMAGAQTPIVDGHPTGIFSWQPPIALIEALSDLLDGRRPVTTDGRRPVTQEAR</sequence>
<keyword evidence="4 15" id="KW-0227">DNA damage</keyword>
<dbReference type="InterPro" id="IPR000212">
    <property type="entry name" value="DNA_helicase_UvrD/REP"/>
</dbReference>
<dbReference type="PANTHER" id="PTHR11070">
    <property type="entry name" value="UVRD / RECB / PCRA DNA HELICASE FAMILY MEMBER"/>
    <property type="match status" value="1"/>
</dbReference>
<proteinExistence type="inferred from homology"/>
<dbReference type="Pfam" id="PF13361">
    <property type="entry name" value="UvrD_C"/>
    <property type="match status" value="1"/>
</dbReference>
<keyword evidence="2 15" id="KW-0479">Metal-binding</keyword>
<feature type="region of interest" description="Disordered" evidence="17">
    <location>
        <begin position="788"/>
        <end position="873"/>
    </location>
</feature>
<keyword evidence="12 15" id="KW-0413">Isomerase</keyword>
<dbReference type="Gene3D" id="3.40.50.300">
    <property type="entry name" value="P-loop containing nucleotide triphosphate hydrolases"/>
    <property type="match status" value="3"/>
</dbReference>